<evidence type="ECO:0000313" key="3">
    <source>
        <dbReference type="Proteomes" id="UP000257136"/>
    </source>
</evidence>
<sequence>MEATKPISEYTAAELKELAKQKEAVEQEKQIKRKKAYDTDKENFLNEVATKFTEVKGILLSLKNDTISHSENFNALKYQLEDKAVKEAKSFELKNDNVKIVVENQDKFDFNDTAIVHINAIKDIFREKFESRNKGFYNLLDSILMKNSKGEYDAKLLNKARRQAKELGDEALMEEFDKLNDCLVVVGTAKYVRVYTKDDKNRWKDVSLSFSSL</sequence>
<dbReference type="Pfam" id="PF11363">
    <property type="entry name" value="DUF3164"/>
    <property type="match status" value="1"/>
</dbReference>
<dbReference type="InterPro" id="IPR021505">
    <property type="entry name" value="Phage_B3_Orf6"/>
</dbReference>
<proteinExistence type="predicted"/>
<dbReference type="OrthoDB" id="1430456at2"/>
<keyword evidence="1" id="KW-0175">Coiled coil</keyword>
<keyword evidence="3" id="KW-1185">Reference proteome</keyword>
<dbReference type="AlphaFoldDB" id="A0A3E0EQB3"/>
<accession>A0A3E0EQB3</accession>
<evidence type="ECO:0000256" key="1">
    <source>
        <dbReference type="SAM" id="Coils"/>
    </source>
</evidence>
<comment type="caution">
    <text evidence="2">The sequence shown here is derived from an EMBL/GenBank/DDBJ whole genome shotgun (WGS) entry which is preliminary data.</text>
</comment>
<protein>
    <submittedName>
        <fullName evidence="2">Uncharacterized protein DUF3164</fullName>
    </submittedName>
</protein>
<dbReference type="RefSeq" id="WP_115811512.1">
    <property type="nucleotide sequence ID" value="NZ_QUNI01000003.1"/>
</dbReference>
<evidence type="ECO:0000313" key="2">
    <source>
        <dbReference type="EMBL" id="REH00296.1"/>
    </source>
</evidence>
<reference evidence="2 3" key="1">
    <citation type="submission" date="2018-08" db="EMBL/GenBank/DDBJ databases">
        <title>Genomic Encyclopedia of Archaeal and Bacterial Type Strains, Phase II (KMG-II): from individual species to whole genera.</title>
        <authorList>
            <person name="Goeker M."/>
        </authorList>
    </citation>
    <scope>NUCLEOTIDE SEQUENCE [LARGE SCALE GENOMIC DNA]</scope>
    <source>
        <strain evidence="2 3">DSM 100880</strain>
    </source>
</reference>
<name>A0A3E0EQB3_9FLAO</name>
<gene>
    <name evidence="2" type="ORF">C8P67_103272</name>
</gene>
<dbReference type="EMBL" id="QUNI01000003">
    <property type="protein sequence ID" value="REH00296.1"/>
    <property type="molecule type" value="Genomic_DNA"/>
</dbReference>
<feature type="coiled-coil region" evidence="1">
    <location>
        <begin position="8"/>
        <end position="35"/>
    </location>
</feature>
<dbReference type="Proteomes" id="UP000257136">
    <property type="component" value="Unassembled WGS sequence"/>
</dbReference>
<organism evidence="2 3">
    <name type="scientific">Flavobacterium aquicola</name>
    <dbReference type="NCBI Taxonomy" id="1682742"/>
    <lineage>
        <taxon>Bacteria</taxon>
        <taxon>Pseudomonadati</taxon>
        <taxon>Bacteroidota</taxon>
        <taxon>Flavobacteriia</taxon>
        <taxon>Flavobacteriales</taxon>
        <taxon>Flavobacteriaceae</taxon>
        <taxon>Flavobacterium</taxon>
    </lineage>
</organism>